<dbReference type="Proteomes" id="UP001419268">
    <property type="component" value="Unassembled WGS sequence"/>
</dbReference>
<gene>
    <name evidence="1" type="ORF">Scep_002361</name>
</gene>
<sequence length="216" mass="23900">MHLTGPLWIRFIKWVVKPAILLRRRLTYFSGAKPEETLVEARSDTDVQIVRLTWDDMAASLSLAKESKAPSGPFLNIGQKKELINLTRPISSHRDVLNEAAIMMTCEKLVVPGNCPPNLVPGLTSDTPWSASDHHSYPLMPSRGTAAALSINRLIFSCNVSRPIRSLTRIAICSDALQNVRFLKVASCGSQANGGWLATAQTRRRGRRRRGEDNIG</sequence>
<reference evidence="1 2" key="1">
    <citation type="submission" date="2024-01" db="EMBL/GenBank/DDBJ databases">
        <title>Genome assemblies of Stephania.</title>
        <authorList>
            <person name="Yang L."/>
        </authorList>
    </citation>
    <scope>NUCLEOTIDE SEQUENCE [LARGE SCALE GENOMIC DNA]</scope>
    <source>
        <strain evidence="1">JXDWG</strain>
        <tissue evidence="1">Leaf</tissue>
    </source>
</reference>
<accession>A0AAP0Q4K3</accession>
<organism evidence="1 2">
    <name type="scientific">Stephania cephalantha</name>
    <dbReference type="NCBI Taxonomy" id="152367"/>
    <lineage>
        <taxon>Eukaryota</taxon>
        <taxon>Viridiplantae</taxon>
        <taxon>Streptophyta</taxon>
        <taxon>Embryophyta</taxon>
        <taxon>Tracheophyta</taxon>
        <taxon>Spermatophyta</taxon>
        <taxon>Magnoliopsida</taxon>
        <taxon>Ranunculales</taxon>
        <taxon>Menispermaceae</taxon>
        <taxon>Menispermoideae</taxon>
        <taxon>Cissampelideae</taxon>
        <taxon>Stephania</taxon>
    </lineage>
</organism>
<evidence type="ECO:0000313" key="1">
    <source>
        <dbReference type="EMBL" id="KAK9167170.1"/>
    </source>
</evidence>
<keyword evidence="2" id="KW-1185">Reference proteome</keyword>
<comment type="caution">
    <text evidence="1">The sequence shown here is derived from an EMBL/GenBank/DDBJ whole genome shotgun (WGS) entry which is preliminary data.</text>
</comment>
<dbReference type="EMBL" id="JBBNAG010000001">
    <property type="protein sequence ID" value="KAK9167170.1"/>
    <property type="molecule type" value="Genomic_DNA"/>
</dbReference>
<protein>
    <submittedName>
        <fullName evidence="1">Uncharacterized protein</fullName>
    </submittedName>
</protein>
<proteinExistence type="predicted"/>
<evidence type="ECO:0000313" key="2">
    <source>
        <dbReference type="Proteomes" id="UP001419268"/>
    </source>
</evidence>
<dbReference type="AlphaFoldDB" id="A0AAP0Q4K3"/>
<name>A0AAP0Q4K3_9MAGN</name>